<evidence type="ECO:0000259" key="4">
    <source>
        <dbReference type="Pfam" id="PF14698"/>
    </source>
</evidence>
<evidence type="ECO:0000259" key="3">
    <source>
        <dbReference type="Pfam" id="PF00206"/>
    </source>
</evidence>
<dbReference type="InterPro" id="IPR000362">
    <property type="entry name" value="Fumarate_lyase_fam"/>
</dbReference>
<dbReference type="SUPFAM" id="SSF48557">
    <property type="entry name" value="L-aspartase-like"/>
    <property type="match status" value="1"/>
</dbReference>
<dbReference type="InterPro" id="IPR008948">
    <property type="entry name" value="L-Aspartase-like"/>
</dbReference>
<dbReference type="Gene3D" id="1.10.275.10">
    <property type="entry name" value="Fumarase/aspartase (N-terminal domain)"/>
    <property type="match status" value="1"/>
</dbReference>
<accession>A0ABR4B7F4</accession>
<organism evidence="5 6">
    <name type="scientific">Lepraria finkii</name>
    <dbReference type="NCBI Taxonomy" id="1340010"/>
    <lineage>
        <taxon>Eukaryota</taxon>
        <taxon>Fungi</taxon>
        <taxon>Dikarya</taxon>
        <taxon>Ascomycota</taxon>
        <taxon>Pezizomycotina</taxon>
        <taxon>Lecanoromycetes</taxon>
        <taxon>OSLEUM clade</taxon>
        <taxon>Lecanoromycetidae</taxon>
        <taxon>Lecanorales</taxon>
        <taxon>Lecanorineae</taxon>
        <taxon>Stereocaulaceae</taxon>
        <taxon>Lepraria</taxon>
    </lineage>
</organism>
<sequence length="481" mass="53580">MSSQQAQITTSAPGKLWGGRFAEGIDPLMQKYNASIYYDRAFYKQDLAGSIAWARANQNRGILSAEEFSKIKKGLKEVEKEWEDGTFKIVEEKDEDIHTANERRLSEIVGKEIGGKLHTGRSRNEQVATDMRLWLVQELLKVEEFLENNIKAMAMRAEIEIEVCMPGYTHLQRAQPIRWSHWLCSYAFAFGSDLERLREVIKRVNRSPLGLGALAGNPFGVDRDAMAKELGFEGLMMNSLNGVGDRDFATETMQWAAMLMGHISRISEDLIIYSTAEFGFLKLSDAYSTGSSLMPQKKNSDSLELLRGKSGRVMGQMMGLMVTTKGLPSTYNKDLQESVEPLLDCVKTTSDSIQILTGVISTLAINPDKMLAALTPDMLATDLADYLVRKGVPFRETHHISGQVVALAEQKNMPMDQLSHGDLQSVDKRLGSDFIFDYEKSVEMRTTKGGTSKSSVQEQIAVLKKMLTGQSHGQGSDESFS</sequence>
<evidence type="ECO:0000313" key="6">
    <source>
        <dbReference type="Proteomes" id="UP001590951"/>
    </source>
</evidence>
<dbReference type="NCBIfam" id="TIGR00838">
    <property type="entry name" value="argH"/>
    <property type="match status" value="1"/>
</dbReference>
<keyword evidence="6" id="KW-1185">Reference proteome</keyword>
<dbReference type="PRINTS" id="PR00145">
    <property type="entry name" value="ARGSUCLYASE"/>
</dbReference>
<dbReference type="PRINTS" id="PR00149">
    <property type="entry name" value="FUMRATELYASE"/>
</dbReference>
<reference evidence="5 6" key="1">
    <citation type="submission" date="2024-09" db="EMBL/GenBank/DDBJ databases">
        <title>Rethinking Asexuality: The Enigmatic Case of Functional Sexual Genes in Lepraria (Stereocaulaceae).</title>
        <authorList>
            <person name="Doellman M."/>
            <person name="Sun Y."/>
            <person name="Barcenas-Pena A."/>
            <person name="Lumbsch H.T."/>
            <person name="Grewe F."/>
        </authorList>
    </citation>
    <scope>NUCLEOTIDE SEQUENCE [LARGE SCALE GENOMIC DNA]</scope>
    <source>
        <strain evidence="5 6">Grewe 0041</strain>
    </source>
</reference>
<dbReference type="CDD" id="cd01359">
    <property type="entry name" value="Argininosuccinate_lyase"/>
    <property type="match status" value="1"/>
</dbReference>
<dbReference type="InterPro" id="IPR029419">
    <property type="entry name" value="Arg_succ_lyase_C"/>
</dbReference>
<comment type="caution">
    <text evidence="5">The sequence shown here is derived from an EMBL/GenBank/DDBJ whole genome shotgun (WGS) entry which is preliminary data.</text>
</comment>
<dbReference type="Gene3D" id="1.20.200.10">
    <property type="entry name" value="Fumarase/aspartase (Central domain)"/>
    <property type="match status" value="1"/>
</dbReference>
<comment type="similarity">
    <text evidence="1">Belongs to the lyase 1 family. Argininosuccinate lyase subfamily.</text>
</comment>
<evidence type="ECO:0000256" key="1">
    <source>
        <dbReference type="ARBA" id="ARBA00010755"/>
    </source>
</evidence>
<dbReference type="PROSITE" id="PS00163">
    <property type="entry name" value="FUMARATE_LYASES"/>
    <property type="match status" value="1"/>
</dbReference>
<feature type="domain" description="Fumarate lyase N-terminal" evidence="3">
    <location>
        <begin position="19"/>
        <end position="315"/>
    </location>
</feature>
<dbReference type="InterPro" id="IPR022761">
    <property type="entry name" value="Fumarate_lyase_N"/>
</dbReference>
<dbReference type="PANTHER" id="PTHR43814">
    <property type="entry name" value="ARGININOSUCCINATE LYASE"/>
    <property type="match status" value="1"/>
</dbReference>
<dbReference type="HAMAP" id="MF_00006">
    <property type="entry name" value="Arg_succ_lyase"/>
    <property type="match status" value="1"/>
</dbReference>
<dbReference type="Pfam" id="PF14698">
    <property type="entry name" value="ASL_C2"/>
    <property type="match status" value="1"/>
</dbReference>
<dbReference type="Proteomes" id="UP001590951">
    <property type="component" value="Unassembled WGS sequence"/>
</dbReference>
<dbReference type="PANTHER" id="PTHR43814:SF1">
    <property type="entry name" value="ARGININOSUCCINATE LYASE"/>
    <property type="match status" value="1"/>
</dbReference>
<evidence type="ECO:0000313" key="5">
    <source>
        <dbReference type="EMBL" id="KAL2053695.1"/>
    </source>
</evidence>
<dbReference type="InterPro" id="IPR009049">
    <property type="entry name" value="Argininosuccinate_lyase"/>
</dbReference>
<dbReference type="Pfam" id="PF00206">
    <property type="entry name" value="Lyase_1"/>
    <property type="match status" value="1"/>
</dbReference>
<dbReference type="EMBL" id="JBHFEH010000019">
    <property type="protein sequence ID" value="KAL2053695.1"/>
    <property type="molecule type" value="Genomic_DNA"/>
</dbReference>
<protein>
    <recommendedName>
        <fullName evidence="2">Arginosuccinase</fullName>
    </recommendedName>
</protein>
<feature type="domain" description="Argininosuccinate lyase C-terminal" evidence="4">
    <location>
        <begin position="378"/>
        <end position="443"/>
    </location>
</feature>
<gene>
    <name evidence="5" type="ORF">ABVK25_005999</name>
</gene>
<evidence type="ECO:0000256" key="2">
    <source>
        <dbReference type="ARBA" id="ARBA00032749"/>
    </source>
</evidence>
<dbReference type="Gene3D" id="1.10.40.30">
    <property type="entry name" value="Fumarase/aspartase (C-terminal domain)"/>
    <property type="match status" value="1"/>
</dbReference>
<name>A0ABR4B7F4_9LECA</name>
<proteinExistence type="inferred from homology"/>
<dbReference type="InterPro" id="IPR024083">
    <property type="entry name" value="Fumarase/histidase_N"/>
</dbReference>
<dbReference type="InterPro" id="IPR020557">
    <property type="entry name" value="Fumarate_lyase_CS"/>
</dbReference>